<protein>
    <submittedName>
        <fullName evidence="5">Racemase</fullName>
    </submittedName>
</protein>
<name>A0A1Q8SXT9_9GAMM</name>
<dbReference type="InterPro" id="IPR046945">
    <property type="entry name" value="RHMD-like"/>
</dbReference>
<dbReference type="Proteomes" id="UP000186878">
    <property type="component" value="Unassembled WGS sequence"/>
</dbReference>
<dbReference type="AlphaFoldDB" id="A0A1Q8SXT9"/>
<dbReference type="InterPro" id="IPR029017">
    <property type="entry name" value="Enolase-like_N"/>
</dbReference>
<accession>A0A1Q8SXT9</accession>
<dbReference type="SUPFAM" id="SSF54826">
    <property type="entry name" value="Enolase N-terminal domain-like"/>
    <property type="match status" value="1"/>
</dbReference>
<dbReference type="InterPro" id="IPR036849">
    <property type="entry name" value="Enolase-like_C_sf"/>
</dbReference>
<dbReference type="Gene3D" id="3.30.390.10">
    <property type="entry name" value="Enolase-like, N-terminal domain"/>
    <property type="match status" value="1"/>
</dbReference>
<dbReference type="SUPFAM" id="SSF51604">
    <property type="entry name" value="Enolase C-terminal domain-like"/>
    <property type="match status" value="1"/>
</dbReference>
<dbReference type="EMBL" id="MSDO01000001">
    <property type="protein sequence ID" value="OLO06172.1"/>
    <property type="molecule type" value="Genomic_DNA"/>
</dbReference>
<dbReference type="RefSeq" id="WP_075568341.1">
    <property type="nucleotide sequence ID" value="NZ_MSDO01000001.1"/>
</dbReference>
<dbReference type="Gene3D" id="3.20.20.120">
    <property type="entry name" value="Enolase-like C-terminal domain"/>
    <property type="match status" value="1"/>
</dbReference>
<dbReference type="PANTHER" id="PTHR13794:SF58">
    <property type="entry name" value="MITOCHONDRIAL ENOLASE SUPERFAMILY MEMBER 1"/>
    <property type="match status" value="1"/>
</dbReference>
<keyword evidence="6" id="KW-1185">Reference proteome</keyword>
<organism evidence="5 6">
    <name type="scientific">Salinicola socius</name>
    <dbReference type="NCBI Taxonomy" id="404433"/>
    <lineage>
        <taxon>Bacteria</taxon>
        <taxon>Pseudomonadati</taxon>
        <taxon>Pseudomonadota</taxon>
        <taxon>Gammaproteobacteria</taxon>
        <taxon>Oceanospirillales</taxon>
        <taxon>Halomonadaceae</taxon>
        <taxon>Salinicola</taxon>
    </lineage>
</organism>
<dbReference type="PANTHER" id="PTHR13794">
    <property type="entry name" value="ENOLASE SUPERFAMILY, MANDELATE RACEMASE"/>
    <property type="match status" value="1"/>
</dbReference>
<dbReference type="GO" id="GO:0000287">
    <property type="term" value="F:magnesium ion binding"/>
    <property type="evidence" value="ECO:0007669"/>
    <property type="project" value="TreeGrafter"/>
</dbReference>
<dbReference type="SFLD" id="SFLDS00001">
    <property type="entry name" value="Enolase"/>
    <property type="match status" value="1"/>
</dbReference>
<evidence type="ECO:0000256" key="2">
    <source>
        <dbReference type="ARBA" id="ARBA00022723"/>
    </source>
</evidence>
<dbReference type="SFLD" id="SFLDG00179">
    <property type="entry name" value="mandelate_racemase"/>
    <property type="match status" value="1"/>
</dbReference>
<dbReference type="STRING" id="404433.BTW07_01370"/>
<keyword evidence="2" id="KW-0479">Metal-binding</keyword>
<gene>
    <name evidence="5" type="ORF">BTW07_01370</name>
</gene>
<feature type="domain" description="Mandelate racemase/muconate lactonizing enzyme C-terminal" evidence="4">
    <location>
        <begin position="149"/>
        <end position="247"/>
    </location>
</feature>
<evidence type="ECO:0000259" key="4">
    <source>
        <dbReference type="SMART" id="SM00922"/>
    </source>
</evidence>
<dbReference type="OrthoDB" id="9782675at2"/>
<dbReference type="Pfam" id="PF02746">
    <property type="entry name" value="MR_MLE_N"/>
    <property type="match status" value="1"/>
</dbReference>
<dbReference type="CDD" id="cd03316">
    <property type="entry name" value="MR_like"/>
    <property type="match status" value="1"/>
</dbReference>
<proteinExistence type="predicted"/>
<dbReference type="GO" id="GO:0016836">
    <property type="term" value="F:hydro-lyase activity"/>
    <property type="evidence" value="ECO:0007669"/>
    <property type="project" value="TreeGrafter"/>
</dbReference>
<dbReference type="InterPro" id="IPR013342">
    <property type="entry name" value="Mandelate_racemase_C"/>
</dbReference>
<evidence type="ECO:0000313" key="5">
    <source>
        <dbReference type="EMBL" id="OLO06172.1"/>
    </source>
</evidence>
<dbReference type="InterPro" id="IPR013341">
    <property type="entry name" value="Mandelate_racemase_N_dom"/>
</dbReference>
<reference evidence="5 6" key="1">
    <citation type="submission" date="2016-12" db="EMBL/GenBank/DDBJ databases">
        <title>Draft genome sequences of strains Salinicola socius SMB35, Salinicola sp. MH3R3-1 and Chromohalobacter sp. SMB17 from the Verkhnekamsk potash mining region of Russia.</title>
        <authorList>
            <person name="Mavrodi D.V."/>
            <person name="Olsson B.E."/>
            <person name="Korsakova E.S."/>
            <person name="Pyankova A."/>
            <person name="Mavrodi O.V."/>
            <person name="Plotnikova E.G."/>
        </authorList>
    </citation>
    <scope>NUCLEOTIDE SEQUENCE [LARGE SCALE GENOMIC DNA]</scope>
    <source>
        <strain evidence="5 6">SMB35</strain>
    </source>
</reference>
<dbReference type="GO" id="GO:0016052">
    <property type="term" value="P:carbohydrate catabolic process"/>
    <property type="evidence" value="ECO:0007669"/>
    <property type="project" value="TreeGrafter"/>
</dbReference>
<comment type="cofactor">
    <cofactor evidence="1">
        <name>Mg(2+)</name>
        <dbReference type="ChEBI" id="CHEBI:18420"/>
    </cofactor>
</comment>
<dbReference type="Pfam" id="PF13378">
    <property type="entry name" value="MR_MLE_C"/>
    <property type="match status" value="1"/>
</dbReference>
<evidence type="ECO:0000313" key="6">
    <source>
        <dbReference type="Proteomes" id="UP000186878"/>
    </source>
</evidence>
<evidence type="ECO:0000256" key="3">
    <source>
        <dbReference type="ARBA" id="ARBA00022842"/>
    </source>
</evidence>
<comment type="caution">
    <text evidence="5">The sequence shown here is derived from an EMBL/GenBank/DDBJ whole genome shotgun (WGS) entry which is preliminary data.</text>
</comment>
<keyword evidence="3" id="KW-0460">Magnesium</keyword>
<dbReference type="InterPro" id="IPR029065">
    <property type="entry name" value="Enolase_C-like"/>
</dbReference>
<dbReference type="SMART" id="SM00922">
    <property type="entry name" value="MR_MLE"/>
    <property type="match status" value="1"/>
</dbReference>
<evidence type="ECO:0000256" key="1">
    <source>
        <dbReference type="ARBA" id="ARBA00001946"/>
    </source>
</evidence>
<sequence>MTRITDVQARTVNVALDNPTRFSNRQVLKRDYALVKVTGDDGISGIGFCYGGNNAGHLVTQAVRDLLKPVLMGQDTHRVEGLWQEMYQESLLHGRTGSVMRALSILDVALWDRNARAAHLPLYKFLGASDEESVAAYASGGYYLDGKTPARLAEEMTGYVEKGFKAVKMKVGREGLAGEEARLAAVREAIGPDVLLMMDANNAWHDLPSALAFARMAEPYSPYWIEEPFSPDDIDNHRRLAERTPIPVATGEIEAGRWRFKELLDKEAAMILQTDAAVCGGITEFRRIAATAASYGVEICPHWFHDLHVHLVGSTPNAPFVEFFADDQVLNFRRLIDTQLTFSDGRLHLPQTPGLGFDFDEATLSRHAADPWS</sequence>